<evidence type="ECO:0000313" key="3">
    <source>
        <dbReference type="Proteomes" id="UP000494252"/>
    </source>
</evidence>
<dbReference type="EMBL" id="CADIKI010000011">
    <property type="protein sequence ID" value="CAB3796218.1"/>
    <property type="molecule type" value="Genomic_DNA"/>
</dbReference>
<dbReference type="Pfam" id="PF00903">
    <property type="entry name" value="Glyoxalase"/>
    <property type="match status" value="1"/>
</dbReference>
<accession>A0A6J5GCQ8</accession>
<evidence type="ECO:0000313" key="2">
    <source>
        <dbReference type="EMBL" id="CAB3796218.1"/>
    </source>
</evidence>
<dbReference type="InterPro" id="IPR037523">
    <property type="entry name" value="VOC_core"/>
</dbReference>
<keyword evidence="3" id="KW-1185">Reference proteome</keyword>
<dbReference type="Proteomes" id="UP000494252">
    <property type="component" value="Unassembled WGS sequence"/>
</dbReference>
<evidence type="ECO:0000259" key="1">
    <source>
        <dbReference type="PROSITE" id="PS51819"/>
    </source>
</evidence>
<dbReference type="InterPro" id="IPR029068">
    <property type="entry name" value="Glyas_Bleomycin-R_OHBP_Dase"/>
</dbReference>
<dbReference type="PROSITE" id="PS51819">
    <property type="entry name" value="VOC"/>
    <property type="match status" value="1"/>
</dbReference>
<feature type="domain" description="VOC" evidence="1">
    <location>
        <begin position="4"/>
        <end position="116"/>
    </location>
</feature>
<gene>
    <name evidence="2" type="ORF">LMG27177_04057</name>
</gene>
<dbReference type="AlphaFoldDB" id="A0A6J5GCQ8"/>
<sequence>MNSQICAVLVYVPDVPAALDWYQSAFRGAERRFLEEFNLTYLEFNGIRLEIVPADAKLSAGSAGTVVYWTVDDFDESLKHFLNIGATLYRGPGQVEDGKRMCMLRDPWENCVGLYG</sequence>
<dbReference type="RefSeq" id="WP_175162326.1">
    <property type="nucleotide sequence ID" value="NZ_CADIKI010000011.1"/>
</dbReference>
<dbReference type="InterPro" id="IPR004360">
    <property type="entry name" value="Glyas_Fos-R_dOase_dom"/>
</dbReference>
<dbReference type="SUPFAM" id="SSF54593">
    <property type="entry name" value="Glyoxalase/Bleomycin resistance protein/Dihydroxybiphenyl dioxygenase"/>
    <property type="match status" value="1"/>
</dbReference>
<proteinExistence type="predicted"/>
<dbReference type="Gene3D" id="3.10.180.10">
    <property type="entry name" value="2,3-Dihydroxybiphenyl 1,2-Dioxygenase, domain 1"/>
    <property type="match status" value="1"/>
</dbReference>
<organism evidence="2 3">
    <name type="scientific">Paraburkholderia fynbosensis</name>
    <dbReference type="NCBI Taxonomy" id="1200993"/>
    <lineage>
        <taxon>Bacteria</taxon>
        <taxon>Pseudomonadati</taxon>
        <taxon>Pseudomonadota</taxon>
        <taxon>Betaproteobacteria</taxon>
        <taxon>Burkholderiales</taxon>
        <taxon>Burkholderiaceae</taxon>
        <taxon>Paraburkholderia</taxon>
    </lineage>
</organism>
<reference evidence="2 3" key="1">
    <citation type="submission" date="2020-04" db="EMBL/GenBank/DDBJ databases">
        <authorList>
            <person name="De Canck E."/>
        </authorList>
    </citation>
    <scope>NUCLEOTIDE SEQUENCE [LARGE SCALE GENOMIC DNA]</scope>
    <source>
        <strain evidence="2 3">LMG 27177</strain>
    </source>
</reference>
<protein>
    <recommendedName>
        <fullName evidence="1">VOC domain-containing protein</fullName>
    </recommendedName>
</protein>
<name>A0A6J5GCQ8_9BURK</name>